<gene>
    <name evidence="2" type="ORF">CCAP1982_LOCUS21485</name>
</gene>
<keyword evidence="1" id="KW-1133">Transmembrane helix</keyword>
<dbReference type="Proteomes" id="UP000606786">
    <property type="component" value="Unassembled WGS sequence"/>
</dbReference>
<dbReference type="EMBL" id="CAJHJT010000056">
    <property type="protein sequence ID" value="CAD7013421.1"/>
    <property type="molecule type" value="Genomic_DNA"/>
</dbReference>
<evidence type="ECO:0000256" key="1">
    <source>
        <dbReference type="SAM" id="Phobius"/>
    </source>
</evidence>
<keyword evidence="1" id="KW-0472">Membrane</keyword>
<keyword evidence="3" id="KW-1185">Reference proteome</keyword>
<evidence type="ECO:0000313" key="2">
    <source>
        <dbReference type="EMBL" id="CAD7013421.1"/>
    </source>
</evidence>
<accession>A0A811VEG6</accession>
<reference evidence="2" key="1">
    <citation type="submission" date="2020-11" db="EMBL/GenBank/DDBJ databases">
        <authorList>
            <person name="Whitehead M."/>
        </authorList>
    </citation>
    <scope>NUCLEOTIDE SEQUENCE</scope>
    <source>
        <strain evidence="2">EGII</strain>
    </source>
</reference>
<evidence type="ECO:0000313" key="3">
    <source>
        <dbReference type="Proteomes" id="UP000606786"/>
    </source>
</evidence>
<keyword evidence="1" id="KW-0812">Transmembrane</keyword>
<sequence>MKTKIKYFIPKIKAIAVHITIFSCSIYKLIQATPVIWPPSQFHIAITLHCSSFSISITRSLTFVVHRTTTKVREYGRTCRDCRSLLVGFSYINHFFLWTSLQ</sequence>
<dbReference type="AlphaFoldDB" id="A0A811VEG6"/>
<comment type="caution">
    <text evidence="2">The sequence shown here is derived from an EMBL/GenBank/DDBJ whole genome shotgun (WGS) entry which is preliminary data.</text>
</comment>
<feature type="transmembrane region" description="Helical" evidence="1">
    <location>
        <begin position="42"/>
        <end position="65"/>
    </location>
</feature>
<dbReference type="PROSITE" id="PS51257">
    <property type="entry name" value="PROKAR_LIPOPROTEIN"/>
    <property type="match status" value="1"/>
</dbReference>
<name>A0A811VEG6_CERCA</name>
<organism evidence="2 3">
    <name type="scientific">Ceratitis capitata</name>
    <name type="common">Mediterranean fruit fly</name>
    <name type="synonym">Tephritis capitata</name>
    <dbReference type="NCBI Taxonomy" id="7213"/>
    <lineage>
        <taxon>Eukaryota</taxon>
        <taxon>Metazoa</taxon>
        <taxon>Ecdysozoa</taxon>
        <taxon>Arthropoda</taxon>
        <taxon>Hexapoda</taxon>
        <taxon>Insecta</taxon>
        <taxon>Pterygota</taxon>
        <taxon>Neoptera</taxon>
        <taxon>Endopterygota</taxon>
        <taxon>Diptera</taxon>
        <taxon>Brachycera</taxon>
        <taxon>Muscomorpha</taxon>
        <taxon>Tephritoidea</taxon>
        <taxon>Tephritidae</taxon>
        <taxon>Ceratitis</taxon>
        <taxon>Ceratitis</taxon>
    </lineage>
</organism>
<feature type="transmembrane region" description="Helical" evidence="1">
    <location>
        <begin position="85"/>
        <end position="101"/>
    </location>
</feature>
<feature type="transmembrane region" description="Helical" evidence="1">
    <location>
        <begin position="12"/>
        <end position="30"/>
    </location>
</feature>
<protein>
    <submittedName>
        <fullName evidence="2">(Mediterranean fruit fly) hypothetical protein</fullName>
    </submittedName>
</protein>
<proteinExistence type="predicted"/>